<dbReference type="InterPro" id="IPR001952">
    <property type="entry name" value="Alkaline_phosphatase"/>
</dbReference>
<reference evidence="6 7" key="1">
    <citation type="submission" date="2020-08" db="EMBL/GenBank/DDBJ databases">
        <title>Genomic Encyclopedia of Type Strains, Phase IV (KMG-IV): sequencing the most valuable type-strain genomes for metagenomic binning, comparative biology and taxonomic classification.</title>
        <authorList>
            <person name="Goeker M."/>
        </authorList>
    </citation>
    <scope>NUCLEOTIDE SEQUENCE [LARGE SCALE GENOMIC DNA]</scope>
    <source>
        <strain evidence="6 7">YC6886</strain>
    </source>
</reference>
<comment type="cofactor">
    <cofactor evidence="3">
        <name>Mg(2+)</name>
        <dbReference type="ChEBI" id="CHEBI:18420"/>
    </cofactor>
    <text evidence="3">Binds 1 Mg(2+) ion.</text>
</comment>
<dbReference type="GO" id="GO:0004035">
    <property type="term" value="F:alkaline phosphatase activity"/>
    <property type="evidence" value="ECO:0007669"/>
    <property type="project" value="UniProtKB-EC"/>
</dbReference>
<organism evidence="6 7">
    <name type="scientific">Haloferula luteola</name>
    <dbReference type="NCBI Taxonomy" id="595692"/>
    <lineage>
        <taxon>Bacteria</taxon>
        <taxon>Pseudomonadati</taxon>
        <taxon>Verrucomicrobiota</taxon>
        <taxon>Verrucomicrobiia</taxon>
        <taxon>Verrucomicrobiales</taxon>
        <taxon>Verrucomicrobiaceae</taxon>
        <taxon>Haloferula</taxon>
    </lineage>
</organism>
<dbReference type="EC" id="3.1.3.1" evidence="6"/>
<feature type="chain" id="PRO_5032561700" evidence="5">
    <location>
        <begin position="28"/>
        <end position="467"/>
    </location>
</feature>
<feature type="binding site" evidence="3">
    <location>
        <position position="322"/>
    </location>
    <ligand>
        <name>Zn(2+)</name>
        <dbReference type="ChEBI" id="CHEBI:29105"/>
        <label>2</label>
    </ligand>
</feature>
<dbReference type="GO" id="GO:0046872">
    <property type="term" value="F:metal ion binding"/>
    <property type="evidence" value="ECO:0007669"/>
    <property type="project" value="UniProtKB-KW"/>
</dbReference>
<gene>
    <name evidence="6" type="ORF">HNR46_000527</name>
</gene>
<dbReference type="RefSeq" id="WP_184015504.1">
    <property type="nucleotide sequence ID" value="NZ_JACHFD010000002.1"/>
</dbReference>
<evidence type="ECO:0000256" key="5">
    <source>
        <dbReference type="SAM" id="SignalP"/>
    </source>
</evidence>
<feature type="binding site" evidence="3">
    <location>
        <position position="47"/>
    </location>
    <ligand>
        <name>Mg(2+)</name>
        <dbReference type="ChEBI" id="CHEBI:18420"/>
    </ligand>
</feature>
<dbReference type="InterPro" id="IPR017850">
    <property type="entry name" value="Alkaline_phosphatase_core_sf"/>
</dbReference>
<comment type="cofactor">
    <cofactor evidence="3">
        <name>Zn(2+)</name>
        <dbReference type="ChEBI" id="CHEBI:29105"/>
    </cofactor>
    <text evidence="3">Binds 2 Zn(2+) ions.</text>
</comment>
<comment type="similarity">
    <text evidence="4">Belongs to the alkaline phosphatase family.</text>
</comment>
<dbReference type="Proteomes" id="UP000557717">
    <property type="component" value="Unassembled WGS sequence"/>
</dbReference>
<feature type="binding site" evidence="3">
    <location>
        <position position="148"/>
    </location>
    <ligand>
        <name>Mg(2+)</name>
        <dbReference type="ChEBI" id="CHEBI:18420"/>
    </ligand>
</feature>
<evidence type="ECO:0000313" key="6">
    <source>
        <dbReference type="EMBL" id="MBB5350303.1"/>
    </source>
</evidence>
<dbReference type="SMART" id="SM00098">
    <property type="entry name" value="alkPPc"/>
    <property type="match status" value="1"/>
</dbReference>
<name>A0A840UZ79_9BACT</name>
<comment type="caution">
    <text evidence="6">The sequence shown here is derived from an EMBL/GenBank/DDBJ whole genome shotgun (WGS) entry which is preliminary data.</text>
</comment>
<keyword evidence="3" id="KW-0862">Zinc</keyword>
<protein>
    <submittedName>
        <fullName evidence="6">Alkaline phosphatase</fullName>
        <ecNumber evidence="6">3.1.3.1</ecNumber>
    </submittedName>
</protein>
<keyword evidence="3" id="KW-0460">Magnesium</keyword>
<feature type="binding site" evidence="3">
    <location>
        <position position="150"/>
    </location>
    <ligand>
        <name>Mg(2+)</name>
        <dbReference type="ChEBI" id="CHEBI:18420"/>
    </ligand>
</feature>
<accession>A0A840UZ79</accession>
<dbReference type="AlphaFoldDB" id="A0A840UZ79"/>
<sequence>MKISRRHLLGTGLLGSVASLLPTSLPAAPPVGAKSGKVRGVIFMVSDGMSHGVLSITEAFSRQVRDCPTRWWNLMSEKSSFQGLMDTASGNSLVTDSAAASSAWSSGHRIPNGQINVDANGRQLQSIGEAVVAGGARLGLVTTATVTHATPAGFAAQTPDRDAEDRIAPQYLNRAEIVLGGGSKFFDPAQRADQKDIYADYQAAGYDILRTRDQLLAAKSGKLLGTFFPGHLPYMVDREQDAQLQANVPTLAEMSRAALERFLPSDQSFLLQIEGARIDHAAHANDIGAIVREQMAFDDAMATVLEMIADHPDVLVIATSDHGNSNPALNGTGAKYGQTNEHFKRIADIHCSHEKLLADWTAKNGNRSDLQEMIEQGFGFRPDDQEAEALLATLAGKAFIQWSHQLSNPPGLLGQITGNHTGTGWTSVSHTSDPTAITATGPGADQFAGLVRNDHVRGKILGLLQIA</sequence>
<evidence type="ECO:0000313" key="7">
    <source>
        <dbReference type="Proteomes" id="UP000557717"/>
    </source>
</evidence>
<dbReference type="Pfam" id="PF00245">
    <property type="entry name" value="Alk_phosphatase"/>
    <property type="match status" value="1"/>
</dbReference>
<keyword evidence="1" id="KW-0597">Phosphoprotein</keyword>
<dbReference type="PROSITE" id="PS51318">
    <property type="entry name" value="TAT"/>
    <property type="match status" value="1"/>
</dbReference>
<feature type="active site" description="Phosphoserine intermediate" evidence="2">
    <location>
        <position position="97"/>
    </location>
</feature>
<feature type="binding site" evidence="3">
    <location>
        <position position="274"/>
    </location>
    <ligand>
        <name>Mg(2+)</name>
        <dbReference type="ChEBI" id="CHEBI:18420"/>
    </ligand>
</feature>
<feature type="signal peptide" evidence="5">
    <location>
        <begin position="1"/>
        <end position="27"/>
    </location>
</feature>
<evidence type="ECO:0000256" key="1">
    <source>
        <dbReference type="ARBA" id="ARBA00022553"/>
    </source>
</evidence>
<dbReference type="CDD" id="cd16012">
    <property type="entry name" value="ALP"/>
    <property type="match status" value="1"/>
</dbReference>
<evidence type="ECO:0000256" key="2">
    <source>
        <dbReference type="PIRSR" id="PIRSR601952-1"/>
    </source>
</evidence>
<evidence type="ECO:0000256" key="3">
    <source>
        <dbReference type="PIRSR" id="PIRSR601952-2"/>
    </source>
</evidence>
<dbReference type="EMBL" id="JACHFD010000002">
    <property type="protein sequence ID" value="MBB5350303.1"/>
    <property type="molecule type" value="Genomic_DNA"/>
</dbReference>
<dbReference type="PANTHER" id="PTHR11596">
    <property type="entry name" value="ALKALINE PHOSPHATASE"/>
    <property type="match status" value="1"/>
</dbReference>
<dbReference type="InterPro" id="IPR006311">
    <property type="entry name" value="TAT_signal"/>
</dbReference>
<feature type="binding site" evidence="3">
    <location>
        <position position="47"/>
    </location>
    <ligand>
        <name>Zn(2+)</name>
        <dbReference type="ChEBI" id="CHEBI:29105"/>
        <label>2</label>
    </ligand>
</feature>
<feature type="binding site" evidence="3">
    <location>
        <position position="283"/>
    </location>
    <ligand>
        <name>Zn(2+)</name>
        <dbReference type="ChEBI" id="CHEBI:29105"/>
        <label>2</label>
    </ligand>
</feature>
<dbReference type="SUPFAM" id="SSF53649">
    <property type="entry name" value="Alkaline phosphatase-like"/>
    <property type="match status" value="1"/>
</dbReference>
<dbReference type="PANTHER" id="PTHR11596:SF5">
    <property type="entry name" value="ALKALINE PHOSPHATASE"/>
    <property type="match status" value="1"/>
</dbReference>
<feature type="binding site" evidence="3">
    <location>
        <position position="279"/>
    </location>
    <ligand>
        <name>Zn(2+)</name>
        <dbReference type="ChEBI" id="CHEBI:29105"/>
        <label>2</label>
    </ligand>
</feature>
<keyword evidence="6" id="KW-0378">Hydrolase</keyword>
<feature type="binding site" evidence="3">
    <location>
        <position position="430"/>
    </location>
    <ligand>
        <name>Zn(2+)</name>
        <dbReference type="ChEBI" id="CHEBI:29105"/>
        <label>2</label>
    </ligand>
</feature>
<proteinExistence type="inferred from homology"/>
<feature type="binding site" evidence="3">
    <location>
        <position position="321"/>
    </location>
    <ligand>
        <name>Zn(2+)</name>
        <dbReference type="ChEBI" id="CHEBI:29105"/>
        <label>2</label>
    </ligand>
</feature>
<dbReference type="Gene3D" id="1.10.60.40">
    <property type="match status" value="1"/>
</dbReference>
<dbReference type="Gene3D" id="3.40.720.10">
    <property type="entry name" value="Alkaline Phosphatase, subunit A"/>
    <property type="match status" value="1"/>
</dbReference>
<keyword evidence="5" id="KW-0732">Signal</keyword>
<keyword evidence="7" id="KW-1185">Reference proteome</keyword>
<dbReference type="PRINTS" id="PR00113">
    <property type="entry name" value="ALKPHPHTASE"/>
</dbReference>
<keyword evidence="3" id="KW-0479">Metal-binding</keyword>
<evidence type="ECO:0000256" key="4">
    <source>
        <dbReference type="RuleBase" id="RU003946"/>
    </source>
</evidence>